<keyword evidence="7" id="KW-1185">Reference proteome</keyword>
<accession>A0A834LXM2</accession>
<dbReference type="OrthoDB" id="1694109at2759"/>
<evidence type="ECO:0000313" key="7">
    <source>
        <dbReference type="Proteomes" id="UP000626092"/>
    </source>
</evidence>
<keyword evidence="5" id="KW-0539">Nucleus</keyword>
<dbReference type="GO" id="GO:0005634">
    <property type="term" value="C:nucleus"/>
    <property type="evidence" value="ECO:0007669"/>
    <property type="project" value="UniProtKB-SubCell"/>
</dbReference>
<evidence type="ECO:0000256" key="2">
    <source>
        <dbReference type="ARBA" id="ARBA00023015"/>
    </source>
</evidence>
<comment type="caution">
    <text evidence="6">The sequence shown here is derived from an EMBL/GenBank/DDBJ whole genome shotgun (WGS) entry which is preliminary data.</text>
</comment>
<keyword evidence="2" id="KW-0805">Transcription regulation</keyword>
<evidence type="ECO:0000256" key="3">
    <source>
        <dbReference type="ARBA" id="ARBA00023125"/>
    </source>
</evidence>
<evidence type="ECO:0000256" key="4">
    <source>
        <dbReference type="ARBA" id="ARBA00023163"/>
    </source>
</evidence>
<dbReference type="GO" id="GO:0003677">
    <property type="term" value="F:DNA binding"/>
    <property type="evidence" value="ECO:0007669"/>
    <property type="project" value="UniProtKB-KW"/>
</dbReference>
<comment type="subcellular location">
    <subcellularLocation>
        <location evidence="1">Nucleus</location>
    </subcellularLocation>
</comment>
<evidence type="ECO:0000256" key="1">
    <source>
        <dbReference type="ARBA" id="ARBA00004123"/>
    </source>
</evidence>
<evidence type="ECO:0000313" key="6">
    <source>
        <dbReference type="EMBL" id="KAF7152354.1"/>
    </source>
</evidence>
<evidence type="ECO:0000256" key="5">
    <source>
        <dbReference type="ARBA" id="ARBA00023242"/>
    </source>
</evidence>
<keyword evidence="3" id="KW-0238">DNA-binding</keyword>
<dbReference type="EMBL" id="WJXA01000001">
    <property type="protein sequence ID" value="KAF7152354.1"/>
    <property type="molecule type" value="Genomic_DNA"/>
</dbReference>
<proteinExistence type="predicted"/>
<reference evidence="6" key="1">
    <citation type="submission" date="2019-11" db="EMBL/GenBank/DDBJ databases">
        <authorList>
            <person name="Liu Y."/>
            <person name="Hou J."/>
            <person name="Li T.-Q."/>
            <person name="Guan C.-H."/>
            <person name="Wu X."/>
            <person name="Wu H.-Z."/>
            <person name="Ling F."/>
            <person name="Zhang R."/>
            <person name="Shi X.-G."/>
            <person name="Ren J.-P."/>
            <person name="Chen E.-F."/>
            <person name="Sun J.-M."/>
        </authorList>
    </citation>
    <scope>NUCLEOTIDE SEQUENCE</scope>
    <source>
        <strain evidence="6">Adult_tree_wgs_1</strain>
        <tissue evidence="6">Leaves</tissue>
    </source>
</reference>
<dbReference type="SUPFAM" id="SSF101936">
    <property type="entry name" value="DNA-binding pseudobarrel domain"/>
    <property type="match status" value="1"/>
</dbReference>
<dbReference type="AlphaFoldDB" id="A0A834LXM2"/>
<name>A0A834LXM2_RHOSS</name>
<keyword evidence="4" id="KW-0804">Transcription</keyword>
<gene>
    <name evidence="6" type="ORF">RHSIM_Rhsim01G0171000</name>
</gene>
<dbReference type="InterPro" id="IPR015300">
    <property type="entry name" value="DNA-bd_pseudobarrel_sf"/>
</dbReference>
<protein>
    <submittedName>
        <fullName evidence="6">Uncharacterized protein</fullName>
    </submittedName>
</protein>
<dbReference type="Proteomes" id="UP000626092">
    <property type="component" value="Unassembled WGS sequence"/>
</dbReference>
<sequence>MFRFLMLLRLPRGLRRYFDANGSSTWVLLRHGLKAWPVEIVNHEFREVWESFRAAHDLHVDYKLILACEHKWIFLTIMFDRDGQELVFAWSGPNAHYQDLHPPSGNLCIASLPSEFELGLNKPLGLEQMVIRMANRTWTIPIENLYLNVEAFNQFVDAPNLQFLDYLMVLVLHTVIFEVVIFHGHNDSERIYNWF</sequence>
<organism evidence="6 7">
    <name type="scientific">Rhododendron simsii</name>
    <name type="common">Sims's rhododendron</name>
    <dbReference type="NCBI Taxonomy" id="118357"/>
    <lineage>
        <taxon>Eukaryota</taxon>
        <taxon>Viridiplantae</taxon>
        <taxon>Streptophyta</taxon>
        <taxon>Embryophyta</taxon>
        <taxon>Tracheophyta</taxon>
        <taxon>Spermatophyta</taxon>
        <taxon>Magnoliopsida</taxon>
        <taxon>eudicotyledons</taxon>
        <taxon>Gunneridae</taxon>
        <taxon>Pentapetalae</taxon>
        <taxon>asterids</taxon>
        <taxon>Ericales</taxon>
        <taxon>Ericaceae</taxon>
        <taxon>Ericoideae</taxon>
        <taxon>Rhodoreae</taxon>
        <taxon>Rhododendron</taxon>
    </lineage>
</organism>